<accession>A0ABR6XTI0</accession>
<organism evidence="3 4">
    <name type="scientific">Undibacterium amnicola</name>
    <dbReference type="NCBI Taxonomy" id="1834038"/>
    <lineage>
        <taxon>Bacteria</taxon>
        <taxon>Pseudomonadati</taxon>
        <taxon>Pseudomonadota</taxon>
        <taxon>Betaproteobacteria</taxon>
        <taxon>Burkholderiales</taxon>
        <taxon>Oxalobacteraceae</taxon>
        <taxon>Undibacterium</taxon>
    </lineage>
</organism>
<keyword evidence="1" id="KW-0472">Membrane</keyword>
<feature type="transmembrane region" description="Helical" evidence="1">
    <location>
        <begin position="12"/>
        <end position="31"/>
    </location>
</feature>
<keyword evidence="1" id="KW-1133">Transmembrane helix</keyword>
<feature type="transmembrane region" description="Helical" evidence="1">
    <location>
        <begin position="43"/>
        <end position="61"/>
    </location>
</feature>
<gene>
    <name evidence="3" type="ORF">H8K33_14285</name>
</gene>
<comment type="caution">
    <text evidence="3">The sequence shown here is derived from an EMBL/GenBank/DDBJ whole genome shotgun (WGS) entry which is preliminary data.</text>
</comment>
<proteinExistence type="predicted"/>
<evidence type="ECO:0000313" key="4">
    <source>
        <dbReference type="Proteomes" id="UP000643610"/>
    </source>
</evidence>
<sequence length="175" mass="18934">MTFEIAPVGLSAYLVLVAIAVFVVCVPLFWLNKEGMAFAMQKSLIGLVLASPVILGIAYTMHDNAFELSGKNIQVRADSFYHYTRSLDEFDLSHAQIGSYESIPTAQLKWRRNGLGLPGVSAGHFSTQDGKAIFVALTDRSQVLYLPAKSGASLLVSVQNPNAVLDALKRAKSTS</sequence>
<dbReference type="RefSeq" id="WP_186891725.1">
    <property type="nucleotide sequence ID" value="NZ_JACOFU010000006.1"/>
</dbReference>
<protein>
    <recommendedName>
        <fullName evidence="2">Bacterial Pleckstrin homology domain-containing protein</fullName>
    </recommendedName>
</protein>
<evidence type="ECO:0000256" key="1">
    <source>
        <dbReference type="SAM" id="Phobius"/>
    </source>
</evidence>
<reference evidence="3 4" key="1">
    <citation type="submission" date="2020-08" db="EMBL/GenBank/DDBJ databases">
        <title>Novel species isolated from subtropical streams in China.</title>
        <authorList>
            <person name="Lu H."/>
        </authorList>
    </citation>
    <scope>NUCLEOTIDE SEQUENCE [LARGE SCALE GENOMIC DNA]</scope>
    <source>
        <strain evidence="3 4">KCTC 52442</strain>
    </source>
</reference>
<evidence type="ECO:0000313" key="3">
    <source>
        <dbReference type="EMBL" id="MBC3832673.1"/>
    </source>
</evidence>
<dbReference type="Pfam" id="PF10882">
    <property type="entry name" value="bPH_5"/>
    <property type="match status" value="1"/>
</dbReference>
<evidence type="ECO:0000259" key="2">
    <source>
        <dbReference type="Pfam" id="PF10882"/>
    </source>
</evidence>
<name>A0ABR6XTI0_9BURK</name>
<dbReference type="InterPro" id="IPR027783">
    <property type="entry name" value="Bacterial_PH-related"/>
</dbReference>
<keyword evidence="1" id="KW-0812">Transmembrane</keyword>
<keyword evidence="4" id="KW-1185">Reference proteome</keyword>
<dbReference type="Proteomes" id="UP000643610">
    <property type="component" value="Unassembled WGS sequence"/>
</dbReference>
<feature type="domain" description="Bacterial Pleckstrin homology" evidence="2">
    <location>
        <begin position="87"/>
        <end position="170"/>
    </location>
</feature>
<dbReference type="EMBL" id="JACOFU010000006">
    <property type="protein sequence ID" value="MBC3832673.1"/>
    <property type="molecule type" value="Genomic_DNA"/>
</dbReference>